<dbReference type="PANTHER" id="PTHR46825">
    <property type="entry name" value="D-ALANYL-D-ALANINE-CARBOXYPEPTIDASE/ENDOPEPTIDASE AMPH"/>
    <property type="match status" value="1"/>
</dbReference>
<dbReference type="AlphaFoldDB" id="A0A1M4VKD0"/>
<dbReference type="Gene3D" id="3.40.710.10">
    <property type="entry name" value="DD-peptidase/beta-lactamase superfamily"/>
    <property type="match status" value="1"/>
</dbReference>
<dbReference type="SUPFAM" id="SSF56601">
    <property type="entry name" value="beta-lactamase/transpeptidase-like"/>
    <property type="match status" value="1"/>
</dbReference>
<evidence type="ECO:0000256" key="1">
    <source>
        <dbReference type="SAM" id="Phobius"/>
    </source>
</evidence>
<proteinExistence type="predicted"/>
<protein>
    <submittedName>
        <fullName evidence="3">CubicO group peptidase, beta-lactamase class C family</fullName>
    </submittedName>
</protein>
<keyword evidence="1" id="KW-1133">Transmembrane helix</keyword>
<dbReference type="InterPro" id="IPR050491">
    <property type="entry name" value="AmpC-like"/>
</dbReference>
<dbReference type="STRING" id="288992.SAMN04488522_101934"/>
<dbReference type="InterPro" id="IPR012338">
    <property type="entry name" value="Beta-lactam/transpept-like"/>
</dbReference>
<dbReference type="InterPro" id="IPR001466">
    <property type="entry name" value="Beta-lactam-related"/>
</dbReference>
<feature type="transmembrane region" description="Helical" evidence="1">
    <location>
        <begin position="25"/>
        <end position="47"/>
    </location>
</feature>
<sequence length="527" mass="58749">MCSLKTSVTINLNSSMILFTKLKRISILPGYALCIMAFILFAAFTGIPNKVKKHSGSDYYKNKEAKILSDSLDVLLSQIRQSFGGEGLDLTLGVVKDGHVFLKKNYGYANQETKTLFSDRTQLYIASTSKSLTGTLAAVLDRKGIIRLDHTLADYLPELTFDDPNIHPDKITISSLITHTHGIKNNDAVVWTAFIGIKSNDQLMAMLKKRSTALPNQNFYYSNLGSVIYSMVLIKQLGKPWQQVMNEQLFQPLGMHHTTAYVSKVNSRYISYIIDGSEGRQRSVFDKADNSMSAAGGHLTTVNDMLKYLQFFITEGQSVPGVLNREDVLMASSAIVPQKSSYQSYERFGYGLGWEQSLFNGEQLVSRMGGYSGISSHLSYMKAHKIGIVVLSNKKGMEVLTHLVANYIYNTMLNKENKYSMLKENLSSLQKYVQSDAQETKEVTAAIDKKATIDKKLCGIYDGGEKSGMMEITSTGEVIWGNLKGPLHMLSDSTGLINFRTMIRSFSVKKENGAIAGVYSNDRYFKR</sequence>
<feature type="domain" description="Beta-lactamase-related" evidence="2">
    <location>
        <begin position="91"/>
        <end position="397"/>
    </location>
</feature>
<dbReference type="PANTHER" id="PTHR46825:SF9">
    <property type="entry name" value="BETA-LACTAMASE-RELATED DOMAIN-CONTAINING PROTEIN"/>
    <property type="match status" value="1"/>
</dbReference>
<reference evidence="4" key="1">
    <citation type="submission" date="2016-11" db="EMBL/GenBank/DDBJ databases">
        <authorList>
            <person name="Varghese N."/>
            <person name="Submissions S."/>
        </authorList>
    </citation>
    <scope>NUCLEOTIDE SEQUENCE [LARGE SCALE GENOMIC DNA]</scope>
    <source>
        <strain evidence="4">DSM 16990</strain>
    </source>
</reference>
<evidence type="ECO:0000313" key="4">
    <source>
        <dbReference type="Proteomes" id="UP000184287"/>
    </source>
</evidence>
<evidence type="ECO:0000313" key="3">
    <source>
        <dbReference type="EMBL" id="SHE69337.1"/>
    </source>
</evidence>
<evidence type="ECO:0000259" key="2">
    <source>
        <dbReference type="Pfam" id="PF00144"/>
    </source>
</evidence>
<gene>
    <name evidence="3" type="ORF">SAMN04488522_101934</name>
</gene>
<dbReference type="EMBL" id="FQUQ01000001">
    <property type="protein sequence ID" value="SHE69337.1"/>
    <property type="molecule type" value="Genomic_DNA"/>
</dbReference>
<organism evidence="3 4">
    <name type="scientific">Pedobacter caeni</name>
    <dbReference type="NCBI Taxonomy" id="288992"/>
    <lineage>
        <taxon>Bacteria</taxon>
        <taxon>Pseudomonadati</taxon>
        <taxon>Bacteroidota</taxon>
        <taxon>Sphingobacteriia</taxon>
        <taxon>Sphingobacteriales</taxon>
        <taxon>Sphingobacteriaceae</taxon>
        <taxon>Pedobacter</taxon>
    </lineage>
</organism>
<dbReference type="Proteomes" id="UP000184287">
    <property type="component" value="Unassembled WGS sequence"/>
</dbReference>
<keyword evidence="4" id="KW-1185">Reference proteome</keyword>
<dbReference type="Pfam" id="PF00144">
    <property type="entry name" value="Beta-lactamase"/>
    <property type="match status" value="1"/>
</dbReference>
<keyword evidence="1" id="KW-0472">Membrane</keyword>
<name>A0A1M4VKD0_9SPHI</name>
<keyword evidence="1" id="KW-0812">Transmembrane</keyword>
<accession>A0A1M4VKD0</accession>